<name>A0A5N7C3T1_PETAA</name>
<proteinExistence type="predicted"/>
<evidence type="ECO:0000313" key="1">
    <source>
        <dbReference type="EMBL" id="KAE8388751.1"/>
    </source>
</evidence>
<accession>A0A5N7C3T1</accession>
<sequence>MGILVACAHGACTSGSLTYILRKNYELSGHCLGLGSRLQFLTKRRKKAAPSTGKCIIAESIPWYTRHATVV</sequence>
<dbReference type="EMBL" id="ML735274">
    <property type="protein sequence ID" value="KAE8388751.1"/>
    <property type="molecule type" value="Genomic_DNA"/>
</dbReference>
<protein>
    <submittedName>
        <fullName evidence="1">Uncharacterized protein</fullName>
    </submittedName>
</protein>
<gene>
    <name evidence="1" type="ORF">BDV23DRAFT_158358</name>
</gene>
<dbReference type="Proteomes" id="UP000326877">
    <property type="component" value="Unassembled WGS sequence"/>
</dbReference>
<organism evidence="1">
    <name type="scientific">Petromyces alliaceus</name>
    <name type="common">Aspergillus alliaceus</name>
    <dbReference type="NCBI Taxonomy" id="209559"/>
    <lineage>
        <taxon>Eukaryota</taxon>
        <taxon>Fungi</taxon>
        <taxon>Dikarya</taxon>
        <taxon>Ascomycota</taxon>
        <taxon>Pezizomycotina</taxon>
        <taxon>Eurotiomycetes</taxon>
        <taxon>Eurotiomycetidae</taxon>
        <taxon>Eurotiales</taxon>
        <taxon>Aspergillaceae</taxon>
        <taxon>Aspergillus</taxon>
        <taxon>Aspergillus subgen. Circumdati</taxon>
    </lineage>
</organism>
<dbReference type="AlphaFoldDB" id="A0A5N7C3T1"/>
<reference evidence="1" key="1">
    <citation type="submission" date="2019-04" db="EMBL/GenBank/DDBJ databases">
        <title>Friends and foes A comparative genomics studyof 23 Aspergillus species from section Flavi.</title>
        <authorList>
            <consortium name="DOE Joint Genome Institute"/>
            <person name="Kjaerbolling I."/>
            <person name="Vesth T."/>
            <person name="Frisvad J.C."/>
            <person name="Nybo J.L."/>
            <person name="Theobald S."/>
            <person name="Kildgaard S."/>
            <person name="Isbrandt T."/>
            <person name="Kuo A."/>
            <person name="Sato A."/>
            <person name="Lyhne E.K."/>
            <person name="Kogle M.E."/>
            <person name="Wiebenga A."/>
            <person name="Kun R.S."/>
            <person name="Lubbers R.J."/>
            <person name="Makela M.R."/>
            <person name="Barry K."/>
            <person name="Chovatia M."/>
            <person name="Clum A."/>
            <person name="Daum C."/>
            <person name="Haridas S."/>
            <person name="He G."/>
            <person name="LaButti K."/>
            <person name="Lipzen A."/>
            <person name="Mondo S."/>
            <person name="Riley R."/>
            <person name="Salamov A."/>
            <person name="Simmons B.A."/>
            <person name="Magnuson J.K."/>
            <person name="Henrissat B."/>
            <person name="Mortensen U.H."/>
            <person name="Larsen T.O."/>
            <person name="Devries R.P."/>
            <person name="Grigoriev I.V."/>
            <person name="Machida M."/>
            <person name="Baker S.E."/>
            <person name="Andersen M.R."/>
        </authorList>
    </citation>
    <scope>NUCLEOTIDE SEQUENCE [LARGE SCALE GENOMIC DNA]</scope>
    <source>
        <strain evidence="1">IBT 14317</strain>
    </source>
</reference>